<gene>
    <name evidence="1" type="ORF">CLO192961_LOCUS176520</name>
</gene>
<reference evidence="1 2" key="1">
    <citation type="submission" date="2019-06" db="EMBL/GenBank/DDBJ databases">
        <authorList>
            <person name="Broberg M."/>
        </authorList>
    </citation>
    <scope>NUCLEOTIDE SEQUENCE [LARGE SCALE GENOMIC DNA]</scope>
</reference>
<organism evidence="1 2">
    <name type="scientific">Bionectria ochroleuca</name>
    <name type="common">Gliocladium roseum</name>
    <dbReference type="NCBI Taxonomy" id="29856"/>
    <lineage>
        <taxon>Eukaryota</taxon>
        <taxon>Fungi</taxon>
        <taxon>Dikarya</taxon>
        <taxon>Ascomycota</taxon>
        <taxon>Pezizomycotina</taxon>
        <taxon>Sordariomycetes</taxon>
        <taxon>Hypocreomycetidae</taxon>
        <taxon>Hypocreales</taxon>
        <taxon>Bionectriaceae</taxon>
        <taxon>Clonostachys</taxon>
    </lineage>
</organism>
<evidence type="ECO:0000313" key="2">
    <source>
        <dbReference type="Proteomes" id="UP000766486"/>
    </source>
</evidence>
<dbReference type="Proteomes" id="UP000766486">
    <property type="component" value="Unassembled WGS sequence"/>
</dbReference>
<keyword evidence="2" id="KW-1185">Reference proteome</keyword>
<accession>A0ABY6U593</accession>
<dbReference type="EMBL" id="CABFNS010000741">
    <property type="protein sequence ID" value="VUC25913.1"/>
    <property type="molecule type" value="Genomic_DNA"/>
</dbReference>
<proteinExistence type="predicted"/>
<protein>
    <submittedName>
        <fullName evidence="1">Uncharacterized protein</fullName>
    </submittedName>
</protein>
<name>A0ABY6U593_BIOOC</name>
<comment type="caution">
    <text evidence="1">The sequence shown here is derived from an EMBL/GenBank/DDBJ whole genome shotgun (WGS) entry which is preliminary data.</text>
</comment>
<sequence length="198" mass="22726">MSSPYNQDPIDHPARAWSFSTFDLLDHDSALRLLLPKRVDNIYVIFTDSGPRPHADLLFETVEIAHVRGYPRNNNYTKYLVIGMNPHKLPGEPPEAPKITMGPPYFYGRHVCSFRFAVRGMGHTLREYLLALRGEMDLASFRNGSQTGETTMGARDFVVNDRMVRWDGPDIPMQQGRYPWRIMYSGETNFLYAPNNQA</sequence>
<evidence type="ECO:0000313" key="1">
    <source>
        <dbReference type="EMBL" id="VUC25913.1"/>
    </source>
</evidence>